<dbReference type="Proteomes" id="UP000439903">
    <property type="component" value="Unassembled WGS sequence"/>
</dbReference>
<feature type="region of interest" description="Disordered" evidence="1">
    <location>
        <begin position="138"/>
        <end position="157"/>
    </location>
</feature>
<evidence type="ECO:0000313" key="2">
    <source>
        <dbReference type="EMBL" id="KAF0342992.1"/>
    </source>
</evidence>
<keyword evidence="3" id="KW-1185">Reference proteome</keyword>
<organism evidence="2 3">
    <name type="scientific">Gigaspora margarita</name>
    <dbReference type="NCBI Taxonomy" id="4874"/>
    <lineage>
        <taxon>Eukaryota</taxon>
        <taxon>Fungi</taxon>
        <taxon>Fungi incertae sedis</taxon>
        <taxon>Mucoromycota</taxon>
        <taxon>Glomeromycotina</taxon>
        <taxon>Glomeromycetes</taxon>
        <taxon>Diversisporales</taxon>
        <taxon>Gigasporaceae</taxon>
        <taxon>Gigaspora</taxon>
    </lineage>
</organism>
<comment type="caution">
    <text evidence="2">The sequence shown here is derived from an EMBL/GenBank/DDBJ whole genome shotgun (WGS) entry which is preliminary data.</text>
</comment>
<name>A0A8H3ZW49_GIGMA</name>
<feature type="compositionally biased region" description="Acidic residues" evidence="1">
    <location>
        <begin position="146"/>
        <end position="157"/>
    </location>
</feature>
<dbReference type="OrthoDB" id="2387761at2759"/>
<evidence type="ECO:0000313" key="3">
    <source>
        <dbReference type="Proteomes" id="UP000439903"/>
    </source>
</evidence>
<sequence length="552" mass="64115">MAGYFVEKIHEDWSLDGLAEWCAINISCDKKMLFDSMKKAIQDSWKSTKKHNSNYFKYLQDLRGIKEKEAIRLAQIKSHETAQLAEIKSKTLQEHIVIVANCNKNIVNNLTTVERKRKKSTPNKDEELTPAENFLNRRACGYDSGSESEEKDETDDSDDCGEIINFKDFSFDECIDTCSGKRWCLNNGEKIRDTLIKITRQKIEEANQLAKVDEKIMSVIRLGLSSIIDLSSEVDEGMHTWFGDDWESLKAKVSEKICFEVKKFEGSILSDIIKIEELCASRRYWDARSYLLDKLKERPDDDKHRQVLKIYYYLIDMLLENPHSFINKEGENKNLTEIEYIMKVSSPILDIIFSNNYDILYLKWSETIPRLTVNKKIDLRVLSTDNNVDLSHSEFAYKATPVKVIEDRSKFIRTNKCILDIYLMHNLPEEAIENSTFYGLQSAGLEGQIFGIDLLDDGLYFSIEGPAYRFPAQLNDINSLRNSLEILYFLKENAIQKAKHFSHDNDNNITKILHSGKTTTKPEHRKFNFIKKTYFAPKDSMSNEIKTMYLRK</sequence>
<dbReference type="AlphaFoldDB" id="A0A8H3ZW49"/>
<reference evidence="2 3" key="1">
    <citation type="journal article" date="2019" name="Environ. Microbiol.">
        <title>At the nexus of three kingdoms: the genome of the mycorrhizal fungus Gigaspora margarita provides insights into plant, endobacterial and fungal interactions.</title>
        <authorList>
            <person name="Venice F."/>
            <person name="Ghignone S."/>
            <person name="Salvioli di Fossalunga A."/>
            <person name="Amselem J."/>
            <person name="Novero M."/>
            <person name="Xianan X."/>
            <person name="Sedzielewska Toro K."/>
            <person name="Morin E."/>
            <person name="Lipzen A."/>
            <person name="Grigoriev I.V."/>
            <person name="Henrissat B."/>
            <person name="Martin F.M."/>
            <person name="Bonfante P."/>
        </authorList>
    </citation>
    <scope>NUCLEOTIDE SEQUENCE [LARGE SCALE GENOMIC DNA]</scope>
    <source>
        <strain evidence="2 3">BEG34</strain>
    </source>
</reference>
<gene>
    <name evidence="2" type="ORF">F8M41_016053</name>
</gene>
<proteinExistence type="predicted"/>
<dbReference type="EMBL" id="WTPW01003418">
    <property type="protein sequence ID" value="KAF0342992.1"/>
    <property type="molecule type" value="Genomic_DNA"/>
</dbReference>
<evidence type="ECO:0000256" key="1">
    <source>
        <dbReference type="SAM" id="MobiDB-lite"/>
    </source>
</evidence>
<protein>
    <submittedName>
        <fullName evidence="2">Uncharacterized protein</fullName>
    </submittedName>
</protein>
<accession>A0A8H3ZW49</accession>